<dbReference type="Proteomes" id="UP001497444">
    <property type="component" value="Chromosome 19"/>
</dbReference>
<evidence type="ECO:0000256" key="7">
    <source>
        <dbReference type="ARBA" id="ARBA00022777"/>
    </source>
</evidence>
<proteinExistence type="predicted"/>
<evidence type="ECO:0000256" key="4">
    <source>
        <dbReference type="ARBA" id="ARBA00022692"/>
    </source>
</evidence>
<dbReference type="PROSITE" id="PS50011">
    <property type="entry name" value="PROTEIN_KINASE_DOM"/>
    <property type="match status" value="1"/>
</dbReference>
<accession>A0ABP0WLH3</accession>
<dbReference type="InterPro" id="IPR000719">
    <property type="entry name" value="Prot_kinase_dom"/>
</dbReference>
<reference evidence="14" key="1">
    <citation type="submission" date="2024-02" db="EMBL/GenBank/DDBJ databases">
        <authorList>
            <consortium name="ELIXIR-Norway"/>
            <consortium name="Elixir Norway"/>
        </authorList>
    </citation>
    <scope>NUCLEOTIDE SEQUENCE</scope>
</reference>
<keyword evidence="12" id="KW-0732">Signal</keyword>
<dbReference type="InterPro" id="IPR024788">
    <property type="entry name" value="Malectin-like_Carb-bd_dom"/>
</dbReference>
<keyword evidence="4" id="KW-0812">Transmembrane</keyword>
<dbReference type="Pfam" id="PF13855">
    <property type="entry name" value="LRR_8"/>
    <property type="match status" value="1"/>
</dbReference>
<evidence type="ECO:0000256" key="2">
    <source>
        <dbReference type="ARBA" id="ARBA00022614"/>
    </source>
</evidence>
<keyword evidence="15" id="KW-1185">Reference proteome</keyword>
<evidence type="ECO:0000259" key="13">
    <source>
        <dbReference type="PROSITE" id="PS50011"/>
    </source>
</evidence>
<dbReference type="InterPro" id="IPR017441">
    <property type="entry name" value="Protein_kinase_ATP_BS"/>
</dbReference>
<gene>
    <name evidence="14" type="ORF">CSSPJE1EN1_LOCUS12494</name>
</gene>
<dbReference type="Gene3D" id="2.60.120.430">
    <property type="entry name" value="Galactose-binding lectin"/>
    <property type="match status" value="1"/>
</dbReference>
<dbReference type="InterPro" id="IPR001611">
    <property type="entry name" value="Leu-rich_rpt"/>
</dbReference>
<dbReference type="PANTHER" id="PTHR45631:SF68">
    <property type="entry name" value="REPEAT FAMILY PROTEIN, PUTATIVE, EXPRESSED-RELATED"/>
    <property type="match status" value="1"/>
</dbReference>
<comment type="subcellular location">
    <subcellularLocation>
        <location evidence="1">Membrane</location>
        <topology evidence="1">Single-pass membrane protein</topology>
    </subcellularLocation>
</comment>
<evidence type="ECO:0000313" key="14">
    <source>
        <dbReference type="EMBL" id="CAK9267016.1"/>
    </source>
</evidence>
<dbReference type="SUPFAM" id="SSF52058">
    <property type="entry name" value="L domain-like"/>
    <property type="match status" value="1"/>
</dbReference>
<dbReference type="SMART" id="SM00220">
    <property type="entry name" value="S_TKc"/>
    <property type="match status" value="1"/>
</dbReference>
<dbReference type="Pfam" id="PF00560">
    <property type="entry name" value="LRR_1"/>
    <property type="match status" value="1"/>
</dbReference>
<evidence type="ECO:0000256" key="10">
    <source>
        <dbReference type="ARBA" id="ARBA00023136"/>
    </source>
</evidence>
<organism evidence="14 15">
    <name type="scientific">Sphagnum jensenii</name>
    <dbReference type="NCBI Taxonomy" id="128206"/>
    <lineage>
        <taxon>Eukaryota</taxon>
        <taxon>Viridiplantae</taxon>
        <taxon>Streptophyta</taxon>
        <taxon>Embryophyta</taxon>
        <taxon>Bryophyta</taxon>
        <taxon>Sphagnophytina</taxon>
        <taxon>Sphagnopsida</taxon>
        <taxon>Sphagnales</taxon>
        <taxon>Sphagnaceae</taxon>
        <taxon>Sphagnum</taxon>
    </lineage>
</organism>
<evidence type="ECO:0000256" key="12">
    <source>
        <dbReference type="SAM" id="SignalP"/>
    </source>
</evidence>
<evidence type="ECO:0000256" key="6">
    <source>
        <dbReference type="ARBA" id="ARBA00022741"/>
    </source>
</evidence>
<feature type="chain" id="PRO_5045198898" description="Protein kinase domain-containing protein" evidence="12">
    <location>
        <begin position="31"/>
        <end position="965"/>
    </location>
</feature>
<evidence type="ECO:0000313" key="15">
    <source>
        <dbReference type="Proteomes" id="UP001497444"/>
    </source>
</evidence>
<keyword evidence="6 11" id="KW-0547">Nucleotide-binding</keyword>
<dbReference type="Pfam" id="PF12819">
    <property type="entry name" value="Malectin_like"/>
    <property type="match status" value="1"/>
</dbReference>
<feature type="signal peptide" evidence="12">
    <location>
        <begin position="1"/>
        <end position="30"/>
    </location>
</feature>
<dbReference type="InterPro" id="IPR032675">
    <property type="entry name" value="LRR_dom_sf"/>
</dbReference>
<dbReference type="EMBL" id="OZ020114">
    <property type="protein sequence ID" value="CAK9267016.1"/>
    <property type="molecule type" value="Genomic_DNA"/>
</dbReference>
<evidence type="ECO:0000256" key="11">
    <source>
        <dbReference type="PROSITE-ProRule" id="PRU10141"/>
    </source>
</evidence>
<keyword evidence="10" id="KW-0472">Membrane</keyword>
<keyword evidence="8 11" id="KW-0067">ATP-binding</keyword>
<dbReference type="PROSITE" id="PS00108">
    <property type="entry name" value="PROTEIN_KINASE_ST"/>
    <property type="match status" value="1"/>
</dbReference>
<dbReference type="SUPFAM" id="SSF56112">
    <property type="entry name" value="Protein kinase-like (PK-like)"/>
    <property type="match status" value="1"/>
</dbReference>
<dbReference type="PANTHER" id="PTHR45631">
    <property type="entry name" value="OS07G0107800 PROTEIN-RELATED"/>
    <property type="match status" value="1"/>
</dbReference>
<keyword evidence="7" id="KW-0418">Kinase</keyword>
<name>A0ABP0WLH3_9BRYO</name>
<dbReference type="InterPro" id="IPR008271">
    <property type="entry name" value="Ser/Thr_kinase_AS"/>
</dbReference>
<feature type="binding site" evidence="11">
    <location>
        <position position="667"/>
    </location>
    <ligand>
        <name>ATP</name>
        <dbReference type="ChEBI" id="CHEBI:30616"/>
    </ligand>
</feature>
<keyword evidence="3" id="KW-0808">Transferase</keyword>
<dbReference type="CDD" id="cd14066">
    <property type="entry name" value="STKc_IRAK"/>
    <property type="match status" value="1"/>
</dbReference>
<feature type="domain" description="Protein kinase" evidence="13">
    <location>
        <begin position="639"/>
        <end position="919"/>
    </location>
</feature>
<dbReference type="PROSITE" id="PS00107">
    <property type="entry name" value="PROTEIN_KINASE_ATP"/>
    <property type="match status" value="1"/>
</dbReference>
<protein>
    <recommendedName>
        <fullName evidence="13">Protein kinase domain-containing protein</fullName>
    </recommendedName>
</protein>
<dbReference type="Pfam" id="PF00069">
    <property type="entry name" value="Pkinase"/>
    <property type="match status" value="1"/>
</dbReference>
<keyword evidence="5" id="KW-0677">Repeat</keyword>
<dbReference type="Gene3D" id="3.80.10.10">
    <property type="entry name" value="Ribonuclease Inhibitor"/>
    <property type="match status" value="2"/>
</dbReference>
<keyword evidence="9" id="KW-1133">Transmembrane helix</keyword>
<dbReference type="Gene3D" id="1.10.510.10">
    <property type="entry name" value="Transferase(Phosphotransferase) domain 1"/>
    <property type="match status" value="1"/>
</dbReference>
<evidence type="ECO:0000256" key="9">
    <source>
        <dbReference type="ARBA" id="ARBA00022989"/>
    </source>
</evidence>
<evidence type="ECO:0000256" key="3">
    <source>
        <dbReference type="ARBA" id="ARBA00022679"/>
    </source>
</evidence>
<dbReference type="Gene3D" id="3.30.200.20">
    <property type="entry name" value="Phosphorylase Kinase, domain 1"/>
    <property type="match status" value="1"/>
</dbReference>
<sequence length="965" mass="107826">MEKCTGVWTAWLLMAVLGVLCNVSVPGVFAENPPGSFFVNCGSTASYVDKVTNITWMPDDQFIDEKSGVNANVSSSSQYYPDFSELTTLRRFPDSRAKNCYSFPVTPKTTYQIRGTFFYGNYDNQNTVPKFQMAIEGTIVASNFISEVDVIAYQEISYVPHRNVTFLCLSRDITNSVPFISAISLVKSNPEAVFAENLYRGYYYVTQFRWNFGGNGIIRYPDDIADHYWFPIKSDSPYVQSTAQVEALTATNIVHAVFPPKTVMDTALTTNGTCMTIDIPFPHNYIWFMKLYWSELYPNASASSRQFYVRVPGYETQFVNPLVNTSGLGEIFDLVYSGPVPNYVSLFKNLSISTALGPLVNALEIFELSQNQFVTLTNEQDTLAIEEIKSSYGNLALWTGDPCLPSPHPWVTCSNVSILQSSSSIIAVNLSRYSLTGPISPSFGKLRSLTSLNLRSNQLSGSIPPSIWDIPKLNVLDLSDNNLSGNLVPITSTPCPTSLTTVNLGNNKLSGSFPSQLLACSISTLQEINFDYNNLSGTLNMTSWHLEKNISFQYIYMLHNDITTLETSWEYLLTSHFNIWLFGNPVCKPLQCNSNNLSECDYQLMGCCNINGTCTEFAKQQVQPTLYSYNMLSKATGDFHQDNKLGEGGFGVVYKGILLDGTKLAVKLLTTKSHQGIDDFLNEVVSITGVRHKNLVKLKGCCLHHTQRLLVYEFVENKNLAEALWGSNMEDNMFLDWPTRFQIFVGITRGLVYLHEDLQPCIIHRDIKASNILLDKNFNAKIADFGLARLFSDNQSQLFTQVVGTLGYMSPEYATLGQLSTKVDVYSFGVLLLEIISGRKAILQNAINNMYLVEWAWSLHKTNMLISMVEPKIQNRVVESEVRNVINVALLCVQVETTKRPTMSQVLGMLQGDMDLPNIIANSSENNVSSLYMNVSTSESNHLPSSFIPNNDSNAEIELTDLNPK</sequence>
<evidence type="ECO:0000256" key="1">
    <source>
        <dbReference type="ARBA" id="ARBA00004167"/>
    </source>
</evidence>
<evidence type="ECO:0000256" key="8">
    <source>
        <dbReference type="ARBA" id="ARBA00022840"/>
    </source>
</evidence>
<keyword evidence="2" id="KW-0433">Leucine-rich repeat</keyword>
<dbReference type="InterPro" id="IPR011009">
    <property type="entry name" value="Kinase-like_dom_sf"/>
</dbReference>
<evidence type="ECO:0000256" key="5">
    <source>
        <dbReference type="ARBA" id="ARBA00022737"/>
    </source>
</evidence>